<dbReference type="RefSeq" id="WP_309048640.1">
    <property type="nucleotide sequence ID" value="NZ_JAVIGA010000055.1"/>
</dbReference>
<reference evidence="6" key="1">
    <citation type="submission" date="2023-08" db="EMBL/GenBank/DDBJ databases">
        <title>The Comparative Genomic Analysis of Yersiniaceae from Polar Regions.</title>
        <authorList>
            <person name="Goncharov A."/>
            <person name="Aslanov B."/>
            <person name="Kolodzhieva V."/>
            <person name="Azarov D."/>
            <person name="Mochov A."/>
            <person name="Lebedeva E."/>
        </authorList>
    </citation>
    <scope>NUCLEOTIDE SEQUENCE</scope>
    <source>
        <strain evidence="6">Vf</strain>
    </source>
</reference>
<sequence length="358" mass="39019">MLAIKSPQSYHHQPGLRARVGEYIASRAKNISIITSPQAWQAVNPELEASLQQHQIRYRVSFLAGECSGAAIANHRAQVTEQAATLVMGIGGGRVLDCAKAVANGLQNVAVVTMPTQAATCAAWSPLSIIYNEHGGFERRQTLSDMPLLVLVDSEVIARSNVRYLKAGIVDALAKWYEFRPYQQVDGESLSLNLKVQVAQLALDVFEQYGAQAISDNARHQVTPELIKVIDANIALAGLVNSMRGATPTPGLAHAIHDRLTHQGELHEWLHGEKVGFGLLVQSLLENGNAQADSKLLSLLHEYDAPLILPSLQGDRRTVISAIAREVKFTREDDAAHLLFAFTASTIEEALLATENRF</sequence>
<dbReference type="SUPFAM" id="SSF56796">
    <property type="entry name" value="Dehydroquinate synthase-like"/>
    <property type="match status" value="1"/>
</dbReference>
<keyword evidence="3" id="KW-0862">Zinc</keyword>
<name>A0AAJ1YH61_SERFO</name>
<feature type="binding site" evidence="4">
    <location>
        <begin position="93"/>
        <end position="97"/>
    </location>
    <ligand>
        <name>NAD(+)</name>
        <dbReference type="ChEBI" id="CHEBI:57540"/>
    </ligand>
</feature>
<evidence type="ECO:0000256" key="2">
    <source>
        <dbReference type="ARBA" id="ARBA00023002"/>
    </source>
</evidence>
<dbReference type="Proteomes" id="UP001224622">
    <property type="component" value="Unassembled WGS sequence"/>
</dbReference>
<keyword evidence="4" id="KW-0520">NAD</keyword>
<keyword evidence="2" id="KW-0560">Oxidoreductase</keyword>
<evidence type="ECO:0000313" key="7">
    <source>
        <dbReference type="Proteomes" id="UP001224622"/>
    </source>
</evidence>
<dbReference type="AlphaFoldDB" id="A0AAJ1YH61"/>
<feature type="binding site" evidence="4">
    <location>
        <position position="127"/>
    </location>
    <ligand>
        <name>NAD(+)</name>
        <dbReference type="ChEBI" id="CHEBI:57540"/>
    </ligand>
</feature>
<feature type="binding site" evidence="3">
    <location>
        <position position="254"/>
    </location>
    <ligand>
        <name>glycerol</name>
        <dbReference type="ChEBI" id="CHEBI:17754"/>
    </ligand>
</feature>
<evidence type="ECO:0000256" key="4">
    <source>
        <dbReference type="PIRSR" id="PIRSR000112-3"/>
    </source>
</evidence>
<comment type="cofactor">
    <cofactor evidence="3">
        <name>Zn(2+)</name>
        <dbReference type="ChEBI" id="CHEBI:29105"/>
    </cofactor>
    <text evidence="3">Binds 1 zinc ion per subunit.</text>
</comment>
<dbReference type="Pfam" id="PF00465">
    <property type="entry name" value="Fe-ADH"/>
    <property type="match status" value="1"/>
</dbReference>
<feature type="binding site" evidence="4">
    <location>
        <position position="131"/>
    </location>
    <ligand>
        <name>NAD(+)</name>
        <dbReference type="ChEBI" id="CHEBI:57540"/>
    </ligand>
</feature>
<feature type="domain" description="Alcohol dehydrogenase iron-type/glycerol dehydrogenase GldA" evidence="5">
    <location>
        <begin position="7"/>
        <end position="153"/>
    </location>
</feature>
<keyword evidence="1 3" id="KW-0479">Metal-binding</keyword>
<dbReference type="GO" id="GO:0016614">
    <property type="term" value="F:oxidoreductase activity, acting on CH-OH group of donors"/>
    <property type="evidence" value="ECO:0007669"/>
    <property type="project" value="InterPro"/>
</dbReference>
<feature type="binding site" evidence="4">
    <location>
        <position position="125"/>
    </location>
    <ligand>
        <name>NAD(+)</name>
        <dbReference type="ChEBI" id="CHEBI:57540"/>
    </ligand>
</feature>
<dbReference type="CDD" id="cd08550">
    <property type="entry name" value="GlyDH-like"/>
    <property type="match status" value="1"/>
</dbReference>
<dbReference type="EMBL" id="JAVIGA010000055">
    <property type="protein sequence ID" value="MDQ9130215.1"/>
    <property type="molecule type" value="Genomic_DNA"/>
</dbReference>
<protein>
    <submittedName>
        <fullName evidence="6">Iron-containing alcohol dehydrogenase family protein</fullName>
    </submittedName>
</protein>
<evidence type="ECO:0000256" key="3">
    <source>
        <dbReference type="PIRSR" id="PIRSR000112-1"/>
    </source>
</evidence>
<dbReference type="GO" id="GO:0046872">
    <property type="term" value="F:metal ion binding"/>
    <property type="evidence" value="ECO:0007669"/>
    <property type="project" value="UniProtKB-KW"/>
</dbReference>
<evidence type="ECO:0000256" key="1">
    <source>
        <dbReference type="ARBA" id="ARBA00022723"/>
    </source>
</evidence>
<accession>A0AAJ1YH61</accession>
<proteinExistence type="predicted"/>
<feature type="binding site" evidence="3">
    <location>
        <position position="171"/>
    </location>
    <ligand>
        <name>glycerol</name>
        <dbReference type="ChEBI" id="CHEBI:17754"/>
    </ligand>
</feature>
<dbReference type="PANTHER" id="PTHR43616">
    <property type="entry name" value="GLYCEROL DEHYDROGENASE"/>
    <property type="match status" value="1"/>
</dbReference>
<dbReference type="PANTHER" id="PTHR43616:SF3">
    <property type="entry name" value="HYDROXYCARBOXYLATE DEHYDROGENASE A"/>
    <property type="match status" value="1"/>
</dbReference>
<dbReference type="PIRSF" id="PIRSF000112">
    <property type="entry name" value="Glycerol_dehydrogenase"/>
    <property type="match status" value="1"/>
</dbReference>
<evidence type="ECO:0000259" key="5">
    <source>
        <dbReference type="Pfam" id="PF00465"/>
    </source>
</evidence>
<comment type="caution">
    <text evidence="6">The sequence shown here is derived from an EMBL/GenBank/DDBJ whole genome shotgun (WGS) entry which is preliminary data.</text>
</comment>
<organism evidence="6 7">
    <name type="scientific">Serratia fonticola</name>
    <dbReference type="NCBI Taxonomy" id="47917"/>
    <lineage>
        <taxon>Bacteria</taxon>
        <taxon>Pseudomonadati</taxon>
        <taxon>Pseudomonadota</taxon>
        <taxon>Gammaproteobacteria</taxon>
        <taxon>Enterobacterales</taxon>
        <taxon>Yersiniaceae</taxon>
        <taxon>Serratia</taxon>
    </lineage>
</organism>
<evidence type="ECO:0000313" key="6">
    <source>
        <dbReference type="EMBL" id="MDQ9130215.1"/>
    </source>
</evidence>
<gene>
    <name evidence="6" type="ORF">RDT67_27800</name>
</gene>
<dbReference type="InterPro" id="IPR001670">
    <property type="entry name" value="ADH_Fe/GldA"/>
</dbReference>
<dbReference type="Gene3D" id="3.40.50.1970">
    <property type="match status" value="1"/>
</dbReference>
<dbReference type="InterPro" id="IPR016205">
    <property type="entry name" value="Glycerol_DH"/>
</dbReference>
<feature type="binding site" evidence="3">
    <location>
        <position position="271"/>
    </location>
    <ligand>
        <name>glycerol</name>
        <dbReference type="ChEBI" id="CHEBI:17754"/>
    </ligand>
</feature>
<dbReference type="Gene3D" id="1.20.1090.10">
    <property type="entry name" value="Dehydroquinate synthase-like - alpha domain"/>
    <property type="match status" value="1"/>
</dbReference>